<keyword evidence="1" id="KW-0378">Hydrolase</keyword>
<dbReference type="PANTHER" id="PTHR31793">
    <property type="entry name" value="4-HYDROXYBENZOYL-COA THIOESTERASE FAMILY MEMBER"/>
    <property type="match status" value="1"/>
</dbReference>
<dbReference type="OrthoDB" id="9799036at2"/>
<dbReference type="AlphaFoldDB" id="A0A249KHP1"/>
<organism evidence="1 2">
    <name type="scientific">Candidatus Planktophila sulfonica</name>
    <dbReference type="NCBI Taxonomy" id="1884904"/>
    <lineage>
        <taxon>Bacteria</taxon>
        <taxon>Bacillati</taxon>
        <taxon>Actinomycetota</taxon>
        <taxon>Actinomycetes</taxon>
        <taxon>Candidatus Nanopelagicales</taxon>
        <taxon>Candidatus Nanopelagicaceae</taxon>
        <taxon>Candidatus Planktophila</taxon>
    </lineage>
</organism>
<dbReference type="PANTHER" id="PTHR31793:SF24">
    <property type="entry name" value="LONG-CHAIN ACYL-COA THIOESTERASE FADM"/>
    <property type="match status" value="1"/>
</dbReference>
<dbReference type="Proteomes" id="UP000217215">
    <property type="component" value="Chromosome"/>
</dbReference>
<dbReference type="RefSeq" id="WP_095673794.1">
    <property type="nucleotide sequence ID" value="NZ_CP016773.1"/>
</dbReference>
<evidence type="ECO:0000313" key="1">
    <source>
        <dbReference type="EMBL" id="ASY16209.1"/>
    </source>
</evidence>
<evidence type="ECO:0000313" key="2">
    <source>
        <dbReference type="Proteomes" id="UP000217215"/>
    </source>
</evidence>
<proteinExistence type="predicted"/>
<gene>
    <name evidence="1" type="ORF">A1sIA56_04765</name>
</gene>
<reference evidence="1 2" key="1">
    <citation type="submission" date="2016-07" db="EMBL/GenBank/DDBJ databases">
        <title>High microdiversification within the ubiquitous acI lineage of Actinobacteria.</title>
        <authorList>
            <person name="Neuenschwander S.M."/>
            <person name="Salcher M."/>
            <person name="Ghai R."/>
            <person name="Pernthaler J."/>
        </authorList>
    </citation>
    <scope>NUCLEOTIDE SEQUENCE [LARGE SCALE GENOMIC DNA]</scope>
    <source>
        <strain evidence="1">MMS-IA-56</strain>
    </source>
</reference>
<keyword evidence="2" id="KW-1185">Reference proteome</keyword>
<protein>
    <submittedName>
        <fullName evidence="1">Acyl-CoA thioester hydrolase</fullName>
    </submittedName>
</protein>
<dbReference type="KEGG" id="psuf:A1sIA56_04765"/>
<dbReference type="GO" id="GO:0047617">
    <property type="term" value="F:fatty acyl-CoA hydrolase activity"/>
    <property type="evidence" value="ECO:0007669"/>
    <property type="project" value="TreeGrafter"/>
</dbReference>
<name>A0A249KHP1_9ACTN</name>
<dbReference type="InterPro" id="IPR029069">
    <property type="entry name" value="HotDog_dom_sf"/>
</dbReference>
<dbReference type="Gene3D" id="3.10.129.10">
    <property type="entry name" value="Hotdog Thioesterase"/>
    <property type="match status" value="1"/>
</dbReference>
<dbReference type="SUPFAM" id="SSF54637">
    <property type="entry name" value="Thioesterase/thiol ester dehydrase-isomerase"/>
    <property type="match status" value="1"/>
</dbReference>
<sequence>MIYTDKQFIRWDDIDAFGHVNNAKYLTYIQEARFQWSFYQYAAKNEKPTLVEMVVARAEVDYLVPIYEGGRFYDVNLWVESIGNSSFSMGYEVVGDNGVVHARVKSVQVAVSMETKKSRPLTEPEREFLNSYLKA</sequence>
<dbReference type="CDD" id="cd00586">
    <property type="entry name" value="4HBT"/>
    <property type="match status" value="1"/>
</dbReference>
<dbReference type="InterPro" id="IPR050563">
    <property type="entry name" value="4-hydroxybenzoyl-CoA_TE"/>
</dbReference>
<dbReference type="Pfam" id="PF13279">
    <property type="entry name" value="4HBT_2"/>
    <property type="match status" value="1"/>
</dbReference>
<accession>A0A249KHP1</accession>
<dbReference type="EMBL" id="CP016773">
    <property type="protein sequence ID" value="ASY16209.1"/>
    <property type="molecule type" value="Genomic_DNA"/>
</dbReference>